<sequence>MATQTSTKKKIAIAGGSLLLIAGITVGGALVTQNSTIFDNVFSTDISDTSADGELLVTGAPMTNTFTGQMDGEAVTGYYTATNTSTNATLTVTLASQVQPGGANGAKLAGALDTRVAVDGGTLVGTGKLADMRLDGSDSFELAPGQSAKVRVDVFVDDAAAFNAADLDDSKVTADYLFNSIAKSN</sequence>
<dbReference type="OrthoDB" id="4990249at2"/>
<evidence type="ECO:0000313" key="2">
    <source>
        <dbReference type="Proteomes" id="UP000319094"/>
    </source>
</evidence>
<dbReference type="AlphaFoldDB" id="A0A542Y5V1"/>
<dbReference type="EMBL" id="VFON01000001">
    <property type="protein sequence ID" value="TQL43437.1"/>
    <property type="molecule type" value="Genomic_DNA"/>
</dbReference>
<gene>
    <name evidence="1" type="ORF">FB468_1458</name>
</gene>
<keyword evidence="2" id="KW-1185">Reference proteome</keyword>
<name>A0A542Y5V1_9MICO</name>
<evidence type="ECO:0008006" key="3">
    <source>
        <dbReference type="Google" id="ProtNLM"/>
    </source>
</evidence>
<evidence type="ECO:0000313" key="1">
    <source>
        <dbReference type="EMBL" id="TQL43437.1"/>
    </source>
</evidence>
<dbReference type="Proteomes" id="UP000319094">
    <property type="component" value="Unassembled WGS sequence"/>
</dbReference>
<reference evidence="1 2" key="1">
    <citation type="submission" date="2019-06" db="EMBL/GenBank/DDBJ databases">
        <title>Sequencing the genomes of 1000 actinobacteria strains.</title>
        <authorList>
            <person name="Klenk H.-P."/>
        </authorList>
    </citation>
    <scope>NUCLEOTIDE SEQUENCE [LARGE SCALE GENOMIC DNA]</scope>
    <source>
        <strain evidence="1 2">DSM 8803</strain>
    </source>
</reference>
<dbReference type="RefSeq" id="WP_141886754.1">
    <property type="nucleotide sequence ID" value="NZ_BAAAUY010000010.1"/>
</dbReference>
<proteinExistence type="predicted"/>
<protein>
    <recommendedName>
        <fullName evidence="3">Camelysin-like metallo-endopeptidase</fullName>
    </recommendedName>
</protein>
<comment type="caution">
    <text evidence="1">The sequence shown here is derived from an EMBL/GenBank/DDBJ whole genome shotgun (WGS) entry which is preliminary data.</text>
</comment>
<organism evidence="1 2">
    <name type="scientific">Leucobacter komagatae</name>
    <dbReference type="NCBI Taxonomy" id="55969"/>
    <lineage>
        <taxon>Bacteria</taxon>
        <taxon>Bacillati</taxon>
        <taxon>Actinomycetota</taxon>
        <taxon>Actinomycetes</taxon>
        <taxon>Micrococcales</taxon>
        <taxon>Microbacteriaceae</taxon>
        <taxon>Leucobacter</taxon>
    </lineage>
</organism>
<accession>A0A542Y5V1</accession>